<keyword evidence="4" id="KW-0227">DNA damage</keyword>
<feature type="domain" description="Methylated-DNA-[protein]-cysteine S-methyltransferase DNA binding" evidence="7">
    <location>
        <begin position="67"/>
        <end position="144"/>
    </location>
</feature>
<keyword evidence="9" id="KW-1185">Reference proteome</keyword>
<dbReference type="SUPFAM" id="SSF46767">
    <property type="entry name" value="Methylated DNA-protein cysteine methyltransferase, C-terminal domain"/>
    <property type="match status" value="1"/>
</dbReference>
<evidence type="ECO:0000256" key="4">
    <source>
        <dbReference type="ARBA" id="ARBA00022763"/>
    </source>
</evidence>
<sequence length="149" mass="15285">MKGSVDTHLGPVWVEVADGAVVASGWGVAEGGDDPVLLATLDEVTAYFDGRLERFTVPLQPQVSGLTSRVLDALSAIPFGETRTYGDLSKDLGAPAQAIGQACGANPVPILIPCHRVLGATSLGGFSAPGGIEAKVWLLRHEGAAGLLI</sequence>
<accession>A0ABP9L9Y7</accession>
<evidence type="ECO:0000256" key="5">
    <source>
        <dbReference type="ARBA" id="ARBA00023204"/>
    </source>
</evidence>
<evidence type="ECO:0000256" key="1">
    <source>
        <dbReference type="ARBA" id="ARBA00001286"/>
    </source>
</evidence>
<comment type="catalytic activity">
    <reaction evidence="1">
        <text>a 4-O-methyl-thymidine in DNA + L-cysteinyl-[protein] = a thymidine in DNA + S-methyl-L-cysteinyl-[protein]</text>
        <dbReference type="Rhea" id="RHEA:53428"/>
        <dbReference type="Rhea" id="RHEA-COMP:10131"/>
        <dbReference type="Rhea" id="RHEA-COMP:10132"/>
        <dbReference type="Rhea" id="RHEA-COMP:13555"/>
        <dbReference type="Rhea" id="RHEA-COMP:13556"/>
        <dbReference type="ChEBI" id="CHEBI:29950"/>
        <dbReference type="ChEBI" id="CHEBI:82612"/>
        <dbReference type="ChEBI" id="CHEBI:137386"/>
        <dbReference type="ChEBI" id="CHEBI:137387"/>
        <dbReference type="EC" id="2.1.1.63"/>
    </reaction>
</comment>
<dbReference type="NCBIfam" id="TIGR00589">
    <property type="entry name" value="ogt"/>
    <property type="match status" value="1"/>
</dbReference>
<organism evidence="8 9">
    <name type="scientific">[Roseibacterium] beibuensis</name>
    <dbReference type="NCBI Taxonomy" id="1193142"/>
    <lineage>
        <taxon>Bacteria</taxon>
        <taxon>Pseudomonadati</taxon>
        <taxon>Pseudomonadota</taxon>
        <taxon>Alphaproteobacteria</taxon>
        <taxon>Rhodobacterales</taxon>
        <taxon>Roseobacteraceae</taxon>
        <taxon>Roseicyclus</taxon>
    </lineage>
</organism>
<dbReference type="InterPro" id="IPR014048">
    <property type="entry name" value="MethylDNA_cys_MeTrfase_DNA-bd"/>
</dbReference>
<dbReference type="Pfam" id="PF01035">
    <property type="entry name" value="DNA_binding_1"/>
    <property type="match status" value="1"/>
</dbReference>
<protein>
    <submittedName>
        <fullName evidence="8">Methylated-DNA--[protein]-cysteine S-methyltransferase</fullName>
    </submittedName>
</protein>
<dbReference type="Gene3D" id="1.10.10.10">
    <property type="entry name" value="Winged helix-like DNA-binding domain superfamily/Winged helix DNA-binding domain"/>
    <property type="match status" value="1"/>
</dbReference>
<comment type="catalytic activity">
    <reaction evidence="6">
        <text>a 6-O-methyl-2'-deoxyguanosine in DNA + L-cysteinyl-[protein] = S-methyl-L-cysteinyl-[protein] + a 2'-deoxyguanosine in DNA</text>
        <dbReference type="Rhea" id="RHEA:24000"/>
        <dbReference type="Rhea" id="RHEA-COMP:10131"/>
        <dbReference type="Rhea" id="RHEA-COMP:10132"/>
        <dbReference type="Rhea" id="RHEA-COMP:11367"/>
        <dbReference type="Rhea" id="RHEA-COMP:11368"/>
        <dbReference type="ChEBI" id="CHEBI:29950"/>
        <dbReference type="ChEBI" id="CHEBI:82612"/>
        <dbReference type="ChEBI" id="CHEBI:85445"/>
        <dbReference type="ChEBI" id="CHEBI:85448"/>
        <dbReference type="EC" id="2.1.1.63"/>
    </reaction>
</comment>
<evidence type="ECO:0000256" key="3">
    <source>
        <dbReference type="ARBA" id="ARBA00022679"/>
    </source>
</evidence>
<dbReference type="InterPro" id="IPR036217">
    <property type="entry name" value="MethylDNA_cys_MeTrfase_DNAb"/>
</dbReference>
<comment type="caution">
    <text evidence="8">The sequence shown here is derived from an EMBL/GenBank/DDBJ whole genome shotgun (WGS) entry which is preliminary data.</text>
</comment>
<dbReference type="RefSeq" id="WP_259550346.1">
    <property type="nucleotide sequence ID" value="NZ_BAABHW010000002.1"/>
</dbReference>
<evidence type="ECO:0000313" key="9">
    <source>
        <dbReference type="Proteomes" id="UP001499910"/>
    </source>
</evidence>
<proteinExistence type="predicted"/>
<dbReference type="CDD" id="cd06445">
    <property type="entry name" value="ATase"/>
    <property type="match status" value="1"/>
</dbReference>
<dbReference type="InterPro" id="IPR001497">
    <property type="entry name" value="MethylDNA_cys_MeTrfase_AS"/>
</dbReference>
<name>A0ABP9L9Y7_9RHOB</name>
<keyword evidence="3" id="KW-0808">Transferase</keyword>
<keyword evidence="5" id="KW-0234">DNA repair</keyword>
<dbReference type="PANTHER" id="PTHR10815:SF13">
    <property type="entry name" value="METHYLATED-DNA--PROTEIN-CYSTEINE METHYLTRANSFERASE"/>
    <property type="match status" value="1"/>
</dbReference>
<dbReference type="Proteomes" id="UP001499910">
    <property type="component" value="Unassembled WGS sequence"/>
</dbReference>
<dbReference type="EMBL" id="BAABHW010000002">
    <property type="protein sequence ID" value="GAA5072840.1"/>
    <property type="molecule type" value="Genomic_DNA"/>
</dbReference>
<gene>
    <name evidence="8" type="ORF">GCM10023209_18020</name>
</gene>
<evidence type="ECO:0000259" key="7">
    <source>
        <dbReference type="Pfam" id="PF01035"/>
    </source>
</evidence>
<dbReference type="InterPro" id="IPR036388">
    <property type="entry name" value="WH-like_DNA-bd_sf"/>
</dbReference>
<reference evidence="9" key="1">
    <citation type="journal article" date="2019" name="Int. J. Syst. Evol. Microbiol.">
        <title>The Global Catalogue of Microorganisms (GCM) 10K type strain sequencing project: providing services to taxonomists for standard genome sequencing and annotation.</title>
        <authorList>
            <consortium name="The Broad Institute Genomics Platform"/>
            <consortium name="The Broad Institute Genome Sequencing Center for Infectious Disease"/>
            <person name="Wu L."/>
            <person name="Ma J."/>
        </authorList>
    </citation>
    <scope>NUCLEOTIDE SEQUENCE [LARGE SCALE GENOMIC DNA]</scope>
    <source>
        <strain evidence="9">JCM 18015</strain>
    </source>
</reference>
<dbReference type="PANTHER" id="PTHR10815">
    <property type="entry name" value="METHYLATED-DNA--PROTEIN-CYSTEINE METHYLTRANSFERASE"/>
    <property type="match status" value="1"/>
</dbReference>
<evidence type="ECO:0000256" key="6">
    <source>
        <dbReference type="ARBA" id="ARBA00049348"/>
    </source>
</evidence>
<keyword evidence="2" id="KW-0489">Methyltransferase</keyword>
<evidence type="ECO:0000256" key="2">
    <source>
        <dbReference type="ARBA" id="ARBA00022603"/>
    </source>
</evidence>
<dbReference type="PROSITE" id="PS00374">
    <property type="entry name" value="MGMT"/>
    <property type="match status" value="1"/>
</dbReference>
<evidence type="ECO:0000313" key="8">
    <source>
        <dbReference type="EMBL" id="GAA5072840.1"/>
    </source>
</evidence>